<evidence type="ECO:0000313" key="1">
    <source>
        <dbReference type="EMBL" id="GGJ07290.1"/>
    </source>
</evidence>
<comment type="caution">
    <text evidence="1">The sequence shown here is derived from an EMBL/GenBank/DDBJ whole genome shotgun (WGS) entry which is preliminary data.</text>
</comment>
<evidence type="ECO:0000313" key="2">
    <source>
        <dbReference type="Proteomes" id="UP000637695"/>
    </source>
</evidence>
<sequence length="164" mass="18198">MSKAWLTICAAAGFGVLTAGVAWAWSLLQPEWTAEEQAAQWALNRSPVAHITFHDVFTGDGLQEVFAGTDVFGRPWVVVVRPGDALPAAVPAPRLLTRAQAIQVAQKTGITVQSAHLGYLFPELRRTFHTRAALVWEVLGWYKGRLTDSYFDAESGRWIWQYVS</sequence>
<reference evidence="1" key="1">
    <citation type="journal article" date="2014" name="Int. J. Syst. Evol. Microbiol.">
        <title>Complete genome sequence of Corynebacterium casei LMG S-19264T (=DSM 44701T), isolated from a smear-ripened cheese.</title>
        <authorList>
            <consortium name="US DOE Joint Genome Institute (JGI-PGF)"/>
            <person name="Walter F."/>
            <person name="Albersmeier A."/>
            <person name="Kalinowski J."/>
            <person name="Ruckert C."/>
        </authorList>
    </citation>
    <scope>NUCLEOTIDE SEQUENCE</scope>
    <source>
        <strain evidence="1">JCM 18487</strain>
    </source>
</reference>
<dbReference type="AlphaFoldDB" id="A0A917KD17"/>
<keyword evidence="2" id="KW-1185">Reference proteome</keyword>
<evidence type="ECO:0008006" key="3">
    <source>
        <dbReference type="Google" id="ProtNLM"/>
    </source>
</evidence>
<reference evidence="1" key="2">
    <citation type="submission" date="2020-09" db="EMBL/GenBank/DDBJ databases">
        <authorList>
            <person name="Sun Q."/>
            <person name="Ohkuma M."/>
        </authorList>
    </citation>
    <scope>NUCLEOTIDE SEQUENCE</scope>
    <source>
        <strain evidence="1">JCM 18487</strain>
    </source>
</reference>
<gene>
    <name evidence="1" type="ORF">GCM10010885_15530</name>
</gene>
<dbReference type="Proteomes" id="UP000637695">
    <property type="component" value="Unassembled WGS sequence"/>
</dbReference>
<name>A0A917KD17_9BACL</name>
<proteinExistence type="predicted"/>
<accession>A0A917KD17</accession>
<dbReference type="EMBL" id="BMOY01000022">
    <property type="protein sequence ID" value="GGJ07290.1"/>
    <property type="molecule type" value="Genomic_DNA"/>
</dbReference>
<protein>
    <recommendedName>
        <fullName evidence="3">DUF5590 domain-containing protein</fullName>
    </recommendedName>
</protein>
<dbReference type="RefSeq" id="WP_188882246.1">
    <property type="nucleotide sequence ID" value="NZ_BMOY01000022.1"/>
</dbReference>
<organism evidence="1 2">
    <name type="scientific">Alicyclobacillus cellulosilyticus</name>
    <dbReference type="NCBI Taxonomy" id="1003997"/>
    <lineage>
        <taxon>Bacteria</taxon>
        <taxon>Bacillati</taxon>
        <taxon>Bacillota</taxon>
        <taxon>Bacilli</taxon>
        <taxon>Bacillales</taxon>
        <taxon>Alicyclobacillaceae</taxon>
        <taxon>Alicyclobacillus</taxon>
    </lineage>
</organism>